<sequence length="172" mass="19114">MSGRRTVEAALREHRVRDVLVPGWIDRDDDLPEFRPQPMAVWLRLDDGLLRFESQGQYDRLGASRVPGVDWADIELLAEAEDEVIVASFGEQLFGDGRDELRCTRLRAYRTSAGVDCTCLALDFEGGRTLFLDPTWTFGIKVGNEADEQRWLKLHGGGAAGVGVDTAVLHDG</sequence>
<dbReference type="RefSeq" id="WP_352300872.1">
    <property type="nucleotide sequence ID" value="NZ_JBEOSG010000002.1"/>
</dbReference>
<dbReference type="Proteomes" id="UP001550044">
    <property type="component" value="Unassembled WGS sequence"/>
</dbReference>
<name>A0ABV2U1V4_9ACTN</name>
<keyword evidence="2" id="KW-1185">Reference proteome</keyword>
<gene>
    <name evidence="1" type="ORF">ABZV61_01360</name>
</gene>
<organism evidence="1 2">
    <name type="scientific">Streptomyces sp. 900116325</name>
    <dbReference type="NCBI Taxonomy" id="3154295"/>
    <lineage>
        <taxon>Bacteria</taxon>
        <taxon>Bacillati</taxon>
        <taxon>Actinomycetota</taxon>
        <taxon>Actinomycetes</taxon>
        <taxon>Kitasatosporales</taxon>
        <taxon>Streptomycetaceae</taxon>
        <taxon>Streptomyces</taxon>
    </lineage>
</organism>
<accession>A0ABV2U1V4</accession>
<evidence type="ECO:0000313" key="1">
    <source>
        <dbReference type="EMBL" id="MET8431446.1"/>
    </source>
</evidence>
<dbReference type="EMBL" id="JBEXIP010000001">
    <property type="protein sequence ID" value="MET8431446.1"/>
    <property type="molecule type" value="Genomic_DNA"/>
</dbReference>
<protein>
    <submittedName>
        <fullName evidence="1">Uncharacterized protein</fullName>
    </submittedName>
</protein>
<proteinExistence type="predicted"/>
<comment type="caution">
    <text evidence="1">The sequence shown here is derived from an EMBL/GenBank/DDBJ whole genome shotgun (WGS) entry which is preliminary data.</text>
</comment>
<reference evidence="1 2" key="1">
    <citation type="submission" date="2024-06" db="EMBL/GenBank/DDBJ databases">
        <title>The Natural Products Discovery Center: Release of the First 8490 Sequenced Strains for Exploring Actinobacteria Biosynthetic Diversity.</title>
        <authorList>
            <person name="Kalkreuter E."/>
            <person name="Kautsar S.A."/>
            <person name="Yang D."/>
            <person name="Bader C.D."/>
            <person name="Teijaro C.N."/>
            <person name="Fluegel L."/>
            <person name="Davis C.M."/>
            <person name="Simpson J.R."/>
            <person name="Lauterbach L."/>
            <person name="Steele A.D."/>
            <person name="Gui C."/>
            <person name="Meng S."/>
            <person name="Li G."/>
            <person name="Viehrig K."/>
            <person name="Ye F."/>
            <person name="Su P."/>
            <person name="Kiefer A.F."/>
            <person name="Nichols A."/>
            <person name="Cepeda A.J."/>
            <person name="Yan W."/>
            <person name="Fan B."/>
            <person name="Jiang Y."/>
            <person name="Adhikari A."/>
            <person name="Zheng C.-J."/>
            <person name="Schuster L."/>
            <person name="Cowan T.M."/>
            <person name="Smanski M.J."/>
            <person name="Chevrette M.G."/>
            <person name="De Carvalho L.P.S."/>
            <person name="Shen B."/>
        </authorList>
    </citation>
    <scope>NUCLEOTIDE SEQUENCE [LARGE SCALE GENOMIC DNA]</scope>
    <source>
        <strain evidence="1 2">NPDC005137</strain>
    </source>
</reference>
<evidence type="ECO:0000313" key="2">
    <source>
        <dbReference type="Proteomes" id="UP001550044"/>
    </source>
</evidence>